<dbReference type="PANTHER" id="PTHR24006">
    <property type="entry name" value="UBIQUITIN CARBOXYL-TERMINAL HYDROLASE"/>
    <property type="match status" value="1"/>
</dbReference>
<evidence type="ECO:0000256" key="4">
    <source>
        <dbReference type="ARBA" id="ARBA00022670"/>
    </source>
</evidence>
<dbReference type="InterPro" id="IPR001394">
    <property type="entry name" value="Peptidase_C19_UCH"/>
</dbReference>
<dbReference type="EC" id="3.4.19.12" evidence="3"/>
<dbReference type="AlphaFoldDB" id="A0A9W8IFB7"/>
<keyword evidence="11" id="KW-1185">Reference proteome</keyword>
<feature type="region of interest" description="Disordered" evidence="8">
    <location>
        <begin position="442"/>
        <end position="465"/>
    </location>
</feature>
<dbReference type="GO" id="GO:0004843">
    <property type="term" value="F:cysteine-type deubiquitinase activity"/>
    <property type="evidence" value="ECO:0007669"/>
    <property type="project" value="UniProtKB-EC"/>
</dbReference>
<organism evidence="10 11">
    <name type="scientific">Coemansia brasiliensis</name>
    <dbReference type="NCBI Taxonomy" id="2650707"/>
    <lineage>
        <taxon>Eukaryota</taxon>
        <taxon>Fungi</taxon>
        <taxon>Fungi incertae sedis</taxon>
        <taxon>Zoopagomycota</taxon>
        <taxon>Kickxellomycotina</taxon>
        <taxon>Kickxellomycetes</taxon>
        <taxon>Kickxellales</taxon>
        <taxon>Kickxellaceae</taxon>
        <taxon>Coemansia</taxon>
    </lineage>
</organism>
<evidence type="ECO:0000313" key="11">
    <source>
        <dbReference type="Proteomes" id="UP001139887"/>
    </source>
</evidence>
<dbReference type="GO" id="GO:0005634">
    <property type="term" value="C:nucleus"/>
    <property type="evidence" value="ECO:0007669"/>
    <property type="project" value="UniProtKB-SubCell"/>
</dbReference>
<evidence type="ECO:0000313" key="10">
    <source>
        <dbReference type="EMBL" id="KAJ2851942.1"/>
    </source>
</evidence>
<dbReference type="PANTHER" id="PTHR24006:SF722">
    <property type="entry name" value="UBIQUITIN CARBOXYL-TERMINAL HYDROLASE 48"/>
    <property type="match status" value="1"/>
</dbReference>
<evidence type="ECO:0000256" key="8">
    <source>
        <dbReference type="SAM" id="MobiDB-lite"/>
    </source>
</evidence>
<evidence type="ECO:0000256" key="7">
    <source>
        <dbReference type="ARBA" id="ARBA00022807"/>
    </source>
</evidence>
<keyword evidence="7" id="KW-0788">Thiol protease</keyword>
<evidence type="ECO:0000256" key="6">
    <source>
        <dbReference type="ARBA" id="ARBA00022801"/>
    </source>
</evidence>
<dbReference type="SUPFAM" id="SSF54001">
    <property type="entry name" value="Cysteine proteinases"/>
    <property type="match status" value="1"/>
</dbReference>
<evidence type="ECO:0000256" key="3">
    <source>
        <dbReference type="ARBA" id="ARBA00012759"/>
    </source>
</evidence>
<comment type="catalytic activity">
    <reaction evidence="1">
        <text>Thiol-dependent hydrolysis of ester, thioester, amide, peptide and isopeptide bonds formed by the C-terminal Gly of ubiquitin (a 76-residue protein attached to proteins as an intracellular targeting signal).</text>
        <dbReference type="EC" id="3.4.19.12"/>
    </reaction>
</comment>
<evidence type="ECO:0000256" key="1">
    <source>
        <dbReference type="ARBA" id="ARBA00000707"/>
    </source>
</evidence>
<dbReference type="GO" id="GO:0006508">
    <property type="term" value="P:proteolysis"/>
    <property type="evidence" value="ECO:0007669"/>
    <property type="project" value="UniProtKB-KW"/>
</dbReference>
<evidence type="ECO:0000259" key="9">
    <source>
        <dbReference type="PROSITE" id="PS50235"/>
    </source>
</evidence>
<comment type="similarity">
    <text evidence="2">Belongs to the peptidase C19 family.</text>
</comment>
<dbReference type="EMBL" id="JANBUW010000007">
    <property type="protein sequence ID" value="KAJ2851942.1"/>
    <property type="molecule type" value="Genomic_DNA"/>
</dbReference>
<dbReference type="OrthoDB" id="6287070at2759"/>
<dbReference type="GO" id="GO:0016579">
    <property type="term" value="P:protein deubiquitination"/>
    <property type="evidence" value="ECO:0007669"/>
    <property type="project" value="InterPro"/>
</dbReference>
<keyword evidence="5" id="KW-0833">Ubl conjugation pathway</keyword>
<dbReference type="PROSITE" id="PS50235">
    <property type="entry name" value="USP_3"/>
    <property type="match status" value="1"/>
</dbReference>
<proteinExistence type="inferred from homology"/>
<reference evidence="10" key="1">
    <citation type="submission" date="2022-07" db="EMBL/GenBank/DDBJ databases">
        <title>Phylogenomic reconstructions and comparative analyses of Kickxellomycotina fungi.</title>
        <authorList>
            <person name="Reynolds N.K."/>
            <person name="Stajich J.E."/>
            <person name="Barry K."/>
            <person name="Grigoriev I.V."/>
            <person name="Crous P."/>
            <person name="Smith M.E."/>
        </authorList>
    </citation>
    <scope>NUCLEOTIDE SEQUENCE</scope>
    <source>
        <strain evidence="10">NRRL 1566</strain>
    </source>
</reference>
<protein>
    <recommendedName>
        <fullName evidence="3">ubiquitinyl hydrolase 1</fullName>
        <ecNumber evidence="3">3.4.19.12</ecNumber>
    </recommendedName>
</protein>
<feature type="region of interest" description="Disordered" evidence="8">
    <location>
        <begin position="1"/>
        <end position="50"/>
    </location>
</feature>
<keyword evidence="6" id="KW-0378">Hydrolase</keyword>
<dbReference type="InterPro" id="IPR038765">
    <property type="entry name" value="Papain-like_cys_pep_sf"/>
</dbReference>
<evidence type="ECO:0000256" key="2">
    <source>
        <dbReference type="ARBA" id="ARBA00009085"/>
    </source>
</evidence>
<feature type="compositionally biased region" description="Basic residues" evidence="8">
    <location>
        <begin position="1"/>
        <end position="19"/>
    </location>
</feature>
<dbReference type="InterPro" id="IPR028889">
    <property type="entry name" value="USP"/>
</dbReference>
<dbReference type="Proteomes" id="UP001139887">
    <property type="component" value="Unassembled WGS sequence"/>
</dbReference>
<evidence type="ECO:0000256" key="5">
    <source>
        <dbReference type="ARBA" id="ARBA00022786"/>
    </source>
</evidence>
<comment type="caution">
    <text evidence="10">The sequence shown here is derived from an EMBL/GenBank/DDBJ whole genome shotgun (WGS) entry which is preliminary data.</text>
</comment>
<sequence>MQQKAASRRQTIKRSIRRSLKTESAATTDEDEASGSKERSRVKPHHLFRHGAETERSLVELLQPTCALQQMGREEEKHVERRLGWHMLRRLGTMYPSRQKAKRGLLWRRNDEYPASDDAQAVQMKSRHKHDLERVYREAVLMAQQQGTQALNRKEIRRVLDQAHGDTQAALRRVDLLLKTRDGIVLPIDPTMRLSGAENAGGTTCYLDSIMAALFAAHSSCDGLLFMRDLGSQDANGVQALCRLLTNFLRAGELIGADMMEQLRAQLVKCGWPGARGQQDAGELFLFLMQTLQMPFLPLEMRMVHGADADADDSRVVTQRAIELALPSEDDGKAVGLQQLLARHFFDNRIEQLERELHMDADAPVRVRTGAWAVLAMHPFYTPQSETGSDGASAEYPDNAPLVVPLLLKRYQAGPNAVLRTGRHVAVPLQMDATDIISTHVAGDSKERAATTPVQRAAPGGQPLPPPYSAALRYQLELQAAVCHKGSSTNAGHYIALVRTSGLGNGASGQARIGRRHSWPRLGVQAPVCEGTGEFVRLDDLDVAHGRARRVGRAQALAEMGADGYVLLYVLQPANAEDCSSPCSLRRAASAKAA</sequence>
<name>A0A9W8IFB7_9FUNG</name>
<keyword evidence="4" id="KW-0645">Protease</keyword>
<accession>A0A9W8IFB7</accession>
<dbReference type="Pfam" id="PF00443">
    <property type="entry name" value="UCH"/>
    <property type="match status" value="1"/>
</dbReference>
<feature type="domain" description="USP" evidence="9">
    <location>
        <begin position="195"/>
        <end position="572"/>
    </location>
</feature>
<gene>
    <name evidence="10" type="ORF">IWW36_000715</name>
</gene>
<dbReference type="InterPro" id="IPR050164">
    <property type="entry name" value="Peptidase_C19"/>
</dbReference>
<dbReference type="GO" id="GO:0005829">
    <property type="term" value="C:cytosol"/>
    <property type="evidence" value="ECO:0007669"/>
    <property type="project" value="TreeGrafter"/>
</dbReference>
<dbReference type="Gene3D" id="3.90.70.10">
    <property type="entry name" value="Cysteine proteinases"/>
    <property type="match status" value="1"/>
</dbReference>